<accession>A0ABR9EJK8</accession>
<dbReference type="InterPro" id="IPR010133">
    <property type="entry name" value="Bacteriocin_signal_seq"/>
</dbReference>
<protein>
    <recommendedName>
        <fullName evidence="3">Bacteriocin</fullName>
    </recommendedName>
</protein>
<sequence>MKKNIALKVKKLTAKELKSVVGGDARDVQYRIAGADGQEGMAFH</sequence>
<evidence type="ECO:0000313" key="1">
    <source>
        <dbReference type="EMBL" id="MBE0370445.1"/>
    </source>
</evidence>
<evidence type="ECO:0008006" key="3">
    <source>
        <dbReference type="Google" id="ProtNLM"/>
    </source>
</evidence>
<keyword evidence="2" id="KW-1185">Reference proteome</keyword>
<name>A0ABR9EJK8_9GAMM</name>
<dbReference type="RefSeq" id="WP_192509555.1">
    <property type="nucleotide sequence ID" value="NZ_AQGV01000015.1"/>
</dbReference>
<organism evidence="1 2">
    <name type="scientific">Pseudoalteromonas aurantia 208</name>
    <dbReference type="NCBI Taxonomy" id="1314867"/>
    <lineage>
        <taxon>Bacteria</taxon>
        <taxon>Pseudomonadati</taxon>
        <taxon>Pseudomonadota</taxon>
        <taxon>Gammaproteobacteria</taxon>
        <taxon>Alteromonadales</taxon>
        <taxon>Pseudoalteromonadaceae</taxon>
        <taxon>Pseudoalteromonas</taxon>
    </lineage>
</organism>
<evidence type="ECO:0000313" key="2">
    <source>
        <dbReference type="Proteomes" id="UP000615755"/>
    </source>
</evidence>
<dbReference type="NCBIfam" id="TIGR01847">
    <property type="entry name" value="bacteriocin_sig"/>
    <property type="match status" value="1"/>
</dbReference>
<gene>
    <name evidence="1" type="ORF">PAUR_b0488</name>
</gene>
<dbReference type="Proteomes" id="UP000615755">
    <property type="component" value="Unassembled WGS sequence"/>
</dbReference>
<dbReference type="EMBL" id="AQGV01000015">
    <property type="protein sequence ID" value="MBE0370445.1"/>
    <property type="molecule type" value="Genomic_DNA"/>
</dbReference>
<comment type="caution">
    <text evidence="1">The sequence shown here is derived from an EMBL/GenBank/DDBJ whole genome shotgun (WGS) entry which is preliminary data.</text>
</comment>
<reference evidence="1 2" key="1">
    <citation type="submission" date="2015-03" db="EMBL/GenBank/DDBJ databases">
        <title>Genome sequence of Pseudoalteromonas aurantia.</title>
        <authorList>
            <person name="Xie B.-B."/>
            <person name="Rong J.-C."/>
            <person name="Qin Q.-L."/>
            <person name="Zhang Y.-Z."/>
        </authorList>
    </citation>
    <scope>NUCLEOTIDE SEQUENCE [LARGE SCALE GENOMIC DNA]</scope>
    <source>
        <strain evidence="1 2">208</strain>
    </source>
</reference>
<proteinExistence type="predicted"/>